<feature type="region of interest" description="Disordered" evidence="1">
    <location>
        <begin position="124"/>
        <end position="146"/>
    </location>
</feature>
<dbReference type="Proteomes" id="UP000019132">
    <property type="component" value="Unassembled WGS sequence"/>
</dbReference>
<evidence type="ECO:0000313" key="2">
    <source>
        <dbReference type="EnsemblProtists" id="PYU1_T001787"/>
    </source>
</evidence>
<reference evidence="2" key="3">
    <citation type="submission" date="2015-02" db="UniProtKB">
        <authorList>
            <consortium name="EnsemblProtists"/>
        </authorList>
    </citation>
    <scope>IDENTIFICATION</scope>
    <source>
        <strain evidence="2">DAOM BR144</strain>
    </source>
</reference>
<dbReference type="InParanoid" id="K3W9Z6"/>
<sequence length="171" mass="18669">MSAAPAPTLKKKAKKRRDERDESEFVSVEVGMREFQRRLANSKTSASATRKPTLAEIRAEMLRAQQERVEVAPPVAIANAPVPAELPVPATETDPIKNEFIDDDFDEDLAFMQALDAVEKTLASTKPASIPAPSPRDNFRWSSTLPQLPPSAAIQREIGGFDDASGRVEGV</sequence>
<evidence type="ECO:0000313" key="3">
    <source>
        <dbReference type="Proteomes" id="UP000019132"/>
    </source>
</evidence>
<dbReference type="HOGENOM" id="CLU_1566018_0_0_1"/>
<evidence type="ECO:0000256" key="1">
    <source>
        <dbReference type="SAM" id="MobiDB-lite"/>
    </source>
</evidence>
<accession>K3W9Z6</accession>
<dbReference type="AlphaFoldDB" id="K3W9Z6"/>
<organism evidence="2 3">
    <name type="scientific">Globisporangium ultimum (strain ATCC 200006 / CBS 805.95 / DAOM BR144)</name>
    <name type="common">Pythium ultimum</name>
    <dbReference type="NCBI Taxonomy" id="431595"/>
    <lineage>
        <taxon>Eukaryota</taxon>
        <taxon>Sar</taxon>
        <taxon>Stramenopiles</taxon>
        <taxon>Oomycota</taxon>
        <taxon>Peronosporomycetes</taxon>
        <taxon>Pythiales</taxon>
        <taxon>Pythiaceae</taxon>
        <taxon>Globisporangium</taxon>
    </lineage>
</organism>
<dbReference type="EnsemblProtists" id="PYU1_T001787">
    <property type="protein sequence ID" value="PYU1_T001787"/>
    <property type="gene ID" value="PYU1_G001786"/>
</dbReference>
<dbReference type="EMBL" id="GL376634">
    <property type="status" value="NOT_ANNOTATED_CDS"/>
    <property type="molecule type" value="Genomic_DNA"/>
</dbReference>
<keyword evidence="3" id="KW-1185">Reference proteome</keyword>
<dbReference type="VEuPathDB" id="FungiDB:PYU1_G001786"/>
<protein>
    <submittedName>
        <fullName evidence="2">Uncharacterized protein</fullName>
    </submittedName>
</protein>
<name>K3W9Z6_GLOUD</name>
<reference evidence="3" key="1">
    <citation type="journal article" date="2010" name="Genome Biol.">
        <title>Genome sequence of the necrotrophic plant pathogen Pythium ultimum reveals original pathogenicity mechanisms and effector repertoire.</title>
        <authorList>
            <person name="Levesque C.A."/>
            <person name="Brouwer H."/>
            <person name="Cano L."/>
            <person name="Hamilton J.P."/>
            <person name="Holt C."/>
            <person name="Huitema E."/>
            <person name="Raffaele S."/>
            <person name="Robideau G.P."/>
            <person name="Thines M."/>
            <person name="Win J."/>
            <person name="Zerillo M.M."/>
            <person name="Beakes G.W."/>
            <person name="Boore J.L."/>
            <person name="Busam D."/>
            <person name="Dumas B."/>
            <person name="Ferriera S."/>
            <person name="Fuerstenberg S.I."/>
            <person name="Gachon C.M."/>
            <person name="Gaulin E."/>
            <person name="Govers F."/>
            <person name="Grenville-Briggs L."/>
            <person name="Horner N."/>
            <person name="Hostetler J."/>
            <person name="Jiang R.H."/>
            <person name="Johnson J."/>
            <person name="Krajaejun T."/>
            <person name="Lin H."/>
            <person name="Meijer H.J."/>
            <person name="Moore B."/>
            <person name="Morris P."/>
            <person name="Phuntmart V."/>
            <person name="Puiu D."/>
            <person name="Shetty J."/>
            <person name="Stajich J.E."/>
            <person name="Tripathy S."/>
            <person name="Wawra S."/>
            <person name="van West P."/>
            <person name="Whitty B.R."/>
            <person name="Coutinho P.M."/>
            <person name="Henrissat B."/>
            <person name="Martin F."/>
            <person name="Thomas P.D."/>
            <person name="Tyler B.M."/>
            <person name="De Vries R.P."/>
            <person name="Kamoun S."/>
            <person name="Yandell M."/>
            <person name="Tisserat N."/>
            <person name="Buell C.R."/>
        </authorList>
    </citation>
    <scope>NUCLEOTIDE SEQUENCE</scope>
    <source>
        <strain evidence="3">DAOM:BR144</strain>
    </source>
</reference>
<feature type="region of interest" description="Disordered" evidence="1">
    <location>
        <begin position="1"/>
        <end position="25"/>
    </location>
</feature>
<proteinExistence type="predicted"/>
<reference evidence="3" key="2">
    <citation type="submission" date="2010-04" db="EMBL/GenBank/DDBJ databases">
        <authorList>
            <person name="Buell R."/>
            <person name="Hamilton J."/>
            <person name="Hostetler J."/>
        </authorList>
    </citation>
    <scope>NUCLEOTIDE SEQUENCE [LARGE SCALE GENOMIC DNA]</scope>
    <source>
        <strain evidence="3">DAOM:BR144</strain>
    </source>
</reference>